<feature type="transmembrane region" description="Helical" evidence="13">
    <location>
        <begin position="663"/>
        <end position="683"/>
    </location>
</feature>
<feature type="region of interest" description="Disordered" evidence="12">
    <location>
        <begin position="1239"/>
        <end position="1294"/>
    </location>
</feature>
<feature type="compositionally biased region" description="Polar residues" evidence="12">
    <location>
        <begin position="710"/>
        <end position="724"/>
    </location>
</feature>
<dbReference type="PANTHER" id="PTHR23213:SF392">
    <property type="entry name" value="FORMIN-LIKE PROTEIN 3"/>
    <property type="match status" value="1"/>
</dbReference>
<protein>
    <recommendedName>
        <fullName evidence="10 11">Multifunctional fusion protein</fullName>
    </recommendedName>
    <domain>
        <recommendedName>
            <fullName evidence="10">Beta-amylase</fullName>
            <ecNumber evidence="10">3.2.1.2</ecNumber>
        </recommendedName>
    </domain>
    <domain>
        <recommendedName>
            <fullName evidence="11">Formin-like protein</fullName>
        </recommendedName>
    </domain>
</protein>
<keyword evidence="4 10" id="KW-0119">Carbohydrate metabolism</keyword>
<evidence type="ECO:0000256" key="2">
    <source>
        <dbReference type="ARBA" id="ARBA00005652"/>
    </source>
</evidence>
<dbReference type="PROSITE" id="PS00679">
    <property type="entry name" value="BETA_AMYLASE_2"/>
    <property type="match status" value="1"/>
</dbReference>
<dbReference type="GO" id="GO:0016161">
    <property type="term" value="F:beta-amylase activity"/>
    <property type="evidence" value="ECO:0007669"/>
    <property type="project" value="UniProtKB-EC"/>
</dbReference>
<feature type="region of interest" description="Disordered" evidence="12">
    <location>
        <begin position="606"/>
        <end position="654"/>
    </location>
</feature>
<dbReference type="Pfam" id="PF01373">
    <property type="entry name" value="Glyco_hydro_14"/>
    <property type="match status" value="1"/>
</dbReference>
<proteinExistence type="inferred from homology"/>
<dbReference type="SUPFAM" id="SSF51445">
    <property type="entry name" value="(Trans)glycosidases"/>
    <property type="match status" value="1"/>
</dbReference>
<dbReference type="Pfam" id="PF02181">
    <property type="entry name" value="FH2"/>
    <property type="match status" value="1"/>
</dbReference>
<evidence type="ECO:0000256" key="1">
    <source>
        <dbReference type="ARBA" id="ARBA00000546"/>
    </source>
</evidence>
<keyword evidence="13" id="KW-0472">Membrane</keyword>
<dbReference type="PANTHER" id="PTHR23213">
    <property type="entry name" value="FORMIN-RELATED"/>
    <property type="match status" value="1"/>
</dbReference>
<feature type="compositionally biased region" description="Low complexity" evidence="12">
    <location>
        <begin position="624"/>
        <end position="643"/>
    </location>
</feature>
<feature type="binding site" evidence="9">
    <location>
        <position position="96"/>
    </location>
    <ligand>
        <name>substrate</name>
    </ligand>
</feature>
<feature type="transmembrane region" description="Helical" evidence="13">
    <location>
        <begin position="544"/>
        <end position="564"/>
    </location>
</feature>
<dbReference type="InterPro" id="IPR017853">
    <property type="entry name" value="GH"/>
</dbReference>
<feature type="active site" description="Proton donor" evidence="8">
    <location>
        <position position="189"/>
    </location>
</feature>
<dbReference type="Gene3D" id="1.20.58.2220">
    <property type="entry name" value="Formin, FH2 domain"/>
    <property type="match status" value="1"/>
</dbReference>
<accession>A0A7G2EZR1</accession>
<dbReference type="EC" id="3.2.1.2" evidence="10"/>
<evidence type="ECO:0000313" key="15">
    <source>
        <dbReference type="EMBL" id="CAD5327978.1"/>
    </source>
</evidence>
<dbReference type="InterPro" id="IPR027643">
    <property type="entry name" value="Formin-like_plant"/>
</dbReference>
<evidence type="ECO:0000256" key="8">
    <source>
        <dbReference type="PIRSR" id="PIRSR601554-1"/>
    </source>
</evidence>
<feature type="binding site" evidence="9">
    <location>
        <position position="303"/>
    </location>
    <ligand>
        <name>substrate</name>
    </ligand>
</feature>
<evidence type="ECO:0000313" key="16">
    <source>
        <dbReference type="Proteomes" id="UP000516314"/>
    </source>
</evidence>
<dbReference type="PRINTS" id="PR00750">
    <property type="entry name" value="BETAAMYLASE"/>
</dbReference>
<feature type="binding site" evidence="9">
    <location>
        <position position="298"/>
    </location>
    <ligand>
        <name>substrate</name>
    </ligand>
</feature>
<keyword evidence="5 10" id="KW-0326">Glycosidase</keyword>
<gene>
    <name evidence="15" type="ORF">AT9943_LOCUS15657</name>
</gene>
<evidence type="ECO:0000256" key="12">
    <source>
        <dbReference type="SAM" id="MobiDB-lite"/>
    </source>
</evidence>
<evidence type="ECO:0000256" key="13">
    <source>
        <dbReference type="SAM" id="Phobius"/>
    </source>
</evidence>
<feature type="binding site" evidence="9">
    <location>
        <position position="345"/>
    </location>
    <ligand>
        <name>substrate</name>
    </ligand>
</feature>
<dbReference type="SUPFAM" id="SSF101447">
    <property type="entry name" value="Formin homology 2 domain (FH2 domain)"/>
    <property type="match status" value="1"/>
</dbReference>
<feature type="compositionally biased region" description="Acidic residues" evidence="12">
    <location>
        <begin position="1282"/>
        <end position="1294"/>
    </location>
</feature>
<feature type="binding site" evidence="9">
    <location>
        <position position="423"/>
    </location>
    <ligand>
        <name>substrate</name>
    </ligand>
</feature>
<feature type="compositionally biased region" description="Polar residues" evidence="12">
    <location>
        <begin position="1254"/>
        <end position="1263"/>
    </location>
</feature>
<keyword evidence="13" id="KW-1133">Transmembrane helix</keyword>
<feature type="binding site" evidence="9">
    <location>
        <begin position="384"/>
        <end position="385"/>
    </location>
    <ligand>
        <name>substrate</name>
    </ligand>
</feature>
<keyword evidence="3 10" id="KW-0378">Hydrolase</keyword>
<evidence type="ECO:0000256" key="6">
    <source>
        <dbReference type="ARBA" id="ARBA00023326"/>
    </source>
</evidence>
<dbReference type="InterPro" id="IPR042201">
    <property type="entry name" value="FH2_Formin_sf"/>
</dbReference>
<dbReference type="InterPro" id="IPR001554">
    <property type="entry name" value="Glyco_hydro_14"/>
</dbReference>
<dbReference type="Gene3D" id="3.20.20.80">
    <property type="entry name" value="Glycosidases"/>
    <property type="match status" value="1"/>
</dbReference>
<dbReference type="GO" id="GO:0051015">
    <property type="term" value="F:actin filament binding"/>
    <property type="evidence" value="ECO:0007669"/>
    <property type="project" value="InterPro"/>
</dbReference>
<evidence type="ECO:0000256" key="7">
    <source>
        <dbReference type="ARBA" id="ARBA00025793"/>
    </source>
</evidence>
<sequence length="1294" mass="143983">MTTNYNEKLLLNYVPVYVMLPLGVVNVENVFADAETLETQLKRLKEEAGVDGVMVDVWWGIIEYKGPKQYDWTAYKTLFQLIARLGLKIQAIMSFHQCGGNVGDIVTIPIPQWVRDVGDNDPDIYYTNRKGTRDIEYLSIGVDNLPLFAGRTAVQLYSDYMSSFKENMADLIEAGVIVDIEVGLGPAGELRYPSYPQSQGWVFPGIGEFQCYDKYLKKDFKEAAAKAGHPEWDLPEDAGEYNDKPEETGFFKKDGTYVSEKGKFFMTWYSNKLIFHGDQILGEANKIFAGLKVNLAAKVSGIHWLYNHHSHAAELTAGYYNLFKRDGYRPIARMLSKHYGILNFTCLEMKDTDNTAEALSAPQELVQEVLSKAWKEGIEVAGENALETYGAKGYNQILLNARPNGVNPNGKPKLRMYGFTYLRLSDTVFQENNFELFKKLVRKMHADQDYCGDAAKYGHEIVPLKTSNSQLTLEDIADAAQPSGAFKWDSETDLKKSVRSFSAWRFVSGEDQALQISPFPQKSFERKLYSVFPRDEKRKLMGRLRLAFLAISLVVFVCVSEEIFSRGGLNLLRFSVYGEDVAEQTWIHQNPRRKLISPAPNPRSYDWLAPASSPNEPPAETPDESSPSPSEETPSVVAPSQSVPGPPRPPPQREKKDDILMKLIIAVASTAVLTFVFVALMFLCCFKRNGNNAVGSRDGPRDEGPLLRLSTGSTENSPTVASTSRKMFSVASSKKRSFLSRVSLKRNGHEFSTAESSSAAGLPPLKLPPGRSAPPPPPAAAPPPQPPPPPPPKPQPPPPPKIARPPPAPPKGAAPKRQGNTSSGDASDVDSETGAPKTKLKPFFWDKMANPDQKMVWHEISAGSFQFNEEAMESLFGYNDGNKNKNGQKSTDSSLRESPLQYIQIIDTRKAQNLSILLRALNVTTEEVVDAIKEGNELPVELLQTLLKMAPTSEEELKLRLYSGDLHLLGPAERFLKILVDIPFAFKRIESLIFMISLQEEVSGLKEALGTLEVACKKLRNSRLFLKLLEAVLKTGNRMNVGTFRGDAQAFKLDTLLKLSDVKGTDGKTTLLHFVVLEIIRSEGVRALRLQSRSFSSVKTDDSNADSSPQSVERYRSTGLQVVTGLTTELEDVKRAAIIDADGLAATLANISGSLTNAREFLKTMDEESDFERALAGFIERADADFKWLKEEEERIMVLVKSSADYFHGKSAKNEGLRLFAIVRDFLIMLEKVCREVKETTKTTNHSGKKESEMTTSDSNQPSPDIRQRLFPAIAERRMDSSDDSDDEEDSSPS</sequence>
<evidence type="ECO:0000256" key="4">
    <source>
        <dbReference type="ARBA" id="ARBA00023277"/>
    </source>
</evidence>
<dbReference type="GO" id="GO:0000272">
    <property type="term" value="P:polysaccharide catabolic process"/>
    <property type="evidence" value="ECO:0007669"/>
    <property type="project" value="UniProtKB-KW"/>
</dbReference>
<organism evidence="15 16">
    <name type="scientific">Arabidopsis thaliana</name>
    <name type="common">Mouse-ear cress</name>
    <dbReference type="NCBI Taxonomy" id="3702"/>
    <lineage>
        <taxon>Eukaryota</taxon>
        <taxon>Viridiplantae</taxon>
        <taxon>Streptophyta</taxon>
        <taxon>Embryophyta</taxon>
        <taxon>Tracheophyta</taxon>
        <taxon>Spermatophyta</taxon>
        <taxon>Magnoliopsida</taxon>
        <taxon>eudicotyledons</taxon>
        <taxon>Gunneridae</taxon>
        <taxon>Pentapetalae</taxon>
        <taxon>rosids</taxon>
        <taxon>malvids</taxon>
        <taxon>Brassicales</taxon>
        <taxon>Brassicaceae</taxon>
        <taxon>Camelineae</taxon>
        <taxon>Arabidopsis</taxon>
    </lineage>
</organism>
<evidence type="ECO:0000256" key="11">
    <source>
        <dbReference type="RuleBase" id="RU361260"/>
    </source>
</evidence>
<dbReference type="PROSITE" id="PS51444">
    <property type="entry name" value="FH2"/>
    <property type="match status" value="1"/>
</dbReference>
<comment type="similarity">
    <text evidence="7">Belongs to the formin-like family. Class-I subfamily.</text>
</comment>
<dbReference type="EMBL" id="LR881469">
    <property type="protein sequence ID" value="CAD5327978.1"/>
    <property type="molecule type" value="Genomic_DNA"/>
</dbReference>
<name>A0A7G2EZR1_ARATH</name>
<dbReference type="SMART" id="SM00498">
    <property type="entry name" value="FH2"/>
    <property type="match status" value="1"/>
</dbReference>
<feature type="binding site" evidence="9">
    <location>
        <position position="56"/>
    </location>
    <ligand>
        <name>substrate</name>
    </ligand>
</feature>
<feature type="region of interest" description="Disordered" evidence="12">
    <location>
        <begin position="691"/>
        <end position="724"/>
    </location>
</feature>
<comment type="catalytic activity">
    <reaction evidence="1 10">
        <text>Hydrolysis of (1-&gt;4)-alpha-D-glucosidic linkages in polysaccharides so as to remove successive maltose units from the non-reducing ends of the chains.</text>
        <dbReference type="EC" id="3.2.1.2"/>
    </reaction>
</comment>
<keyword evidence="13" id="KW-0812">Transmembrane</keyword>
<evidence type="ECO:0000256" key="10">
    <source>
        <dbReference type="RuleBase" id="RU000509"/>
    </source>
</evidence>
<feature type="region of interest" description="Disordered" evidence="12">
    <location>
        <begin position="750"/>
        <end position="838"/>
    </location>
</feature>
<dbReference type="GO" id="GO:0045010">
    <property type="term" value="P:actin nucleation"/>
    <property type="evidence" value="ECO:0007669"/>
    <property type="project" value="InterPro"/>
</dbReference>
<comment type="similarity">
    <text evidence="2 10">Belongs to the glycosyl hydrolase 14 family.</text>
</comment>
<feature type="active site" description="Proton acceptor" evidence="8">
    <location>
        <position position="383"/>
    </location>
</feature>
<feature type="domain" description="FH2" evidence="14">
    <location>
        <begin position="830"/>
        <end position="1256"/>
    </location>
</feature>
<feature type="compositionally biased region" description="Pro residues" evidence="12">
    <location>
        <begin position="765"/>
        <end position="812"/>
    </location>
</feature>
<dbReference type="PRINTS" id="PR00842">
    <property type="entry name" value="GLHYDLASE14B"/>
</dbReference>
<dbReference type="PROSITE" id="PS00506">
    <property type="entry name" value="BETA_AMYLASE_1"/>
    <property type="match status" value="1"/>
</dbReference>
<keyword evidence="6 10" id="KW-0624">Polysaccharide degradation</keyword>
<evidence type="ECO:0000256" key="5">
    <source>
        <dbReference type="ARBA" id="ARBA00023295"/>
    </source>
</evidence>
<feature type="binding site" evidence="9">
    <location>
        <position position="104"/>
    </location>
    <ligand>
        <name>substrate</name>
    </ligand>
</feature>
<dbReference type="Proteomes" id="UP000516314">
    <property type="component" value="Chromosome 4"/>
</dbReference>
<reference evidence="15 16" key="1">
    <citation type="submission" date="2020-09" db="EMBL/GenBank/DDBJ databases">
        <authorList>
            <person name="Ashkenazy H."/>
        </authorList>
    </citation>
    <scope>NUCLEOTIDE SEQUENCE [LARGE SCALE GENOMIC DNA]</scope>
    <source>
        <strain evidence="16">cv. Cdm-0</strain>
    </source>
</reference>
<evidence type="ECO:0000256" key="3">
    <source>
        <dbReference type="ARBA" id="ARBA00022801"/>
    </source>
</evidence>
<dbReference type="InterPro" id="IPR015425">
    <property type="entry name" value="FH2_Formin"/>
</dbReference>
<dbReference type="InterPro" id="IPR018238">
    <property type="entry name" value="Glyco_hydro_14_CS"/>
</dbReference>
<evidence type="ECO:0000256" key="9">
    <source>
        <dbReference type="PIRSR" id="PIRSR601554-2"/>
    </source>
</evidence>
<dbReference type="FunFam" id="3.20.20.80:FF:000066">
    <property type="entry name" value="Beta-amylase"/>
    <property type="match status" value="1"/>
</dbReference>
<dbReference type="InterPro" id="IPR001371">
    <property type="entry name" value="Glyco_hydro_14B_pln"/>
</dbReference>
<evidence type="ECO:0000259" key="14">
    <source>
        <dbReference type="PROSITE" id="PS51444"/>
    </source>
</evidence>